<feature type="domain" description="ABC transmembrane type-1" evidence="8">
    <location>
        <begin position="95"/>
        <end position="275"/>
    </location>
</feature>
<evidence type="ECO:0000256" key="3">
    <source>
        <dbReference type="ARBA" id="ARBA00022475"/>
    </source>
</evidence>
<comment type="similarity">
    <text evidence="7">Belongs to the binding-protein-dependent transport system permease family.</text>
</comment>
<evidence type="ECO:0000313" key="10">
    <source>
        <dbReference type="Proteomes" id="UP000182264"/>
    </source>
</evidence>
<feature type="transmembrane region" description="Helical" evidence="7">
    <location>
        <begin position="45"/>
        <end position="62"/>
    </location>
</feature>
<feature type="transmembrane region" description="Helical" evidence="7">
    <location>
        <begin position="257"/>
        <end position="278"/>
    </location>
</feature>
<evidence type="ECO:0000256" key="4">
    <source>
        <dbReference type="ARBA" id="ARBA00022692"/>
    </source>
</evidence>
<feature type="transmembrane region" description="Helical" evidence="7">
    <location>
        <begin position="159"/>
        <end position="181"/>
    </location>
</feature>
<keyword evidence="10" id="KW-1185">Reference proteome</keyword>
<dbReference type="Proteomes" id="UP000182264">
    <property type="component" value="Chromosome"/>
</dbReference>
<keyword evidence="6 7" id="KW-0472">Membrane</keyword>
<evidence type="ECO:0000256" key="2">
    <source>
        <dbReference type="ARBA" id="ARBA00022448"/>
    </source>
</evidence>
<evidence type="ECO:0000256" key="1">
    <source>
        <dbReference type="ARBA" id="ARBA00004651"/>
    </source>
</evidence>
<accession>A0A1L3GJN2</accession>
<gene>
    <name evidence="9" type="ORF">A7E75_01000</name>
</gene>
<evidence type="ECO:0000256" key="5">
    <source>
        <dbReference type="ARBA" id="ARBA00022989"/>
    </source>
</evidence>
<dbReference type="STRING" id="29542.A6070_09610"/>
<keyword evidence="4 7" id="KW-0812">Transmembrane</keyword>
<comment type="subcellular location">
    <subcellularLocation>
        <location evidence="1 7">Cell membrane</location>
        <topology evidence="1 7">Multi-pass membrane protein</topology>
    </subcellularLocation>
</comment>
<proteinExistence type="inferred from homology"/>
<dbReference type="Gene3D" id="1.10.3720.10">
    <property type="entry name" value="MetI-like"/>
    <property type="match status" value="1"/>
</dbReference>
<reference evidence="9 10" key="1">
    <citation type="journal article" date="2017" name="Genome Announc.">
        <title>Complete Genome Sequences of Two Acetylene-Fermenting Pelobacter acetylenicus Strains.</title>
        <authorList>
            <person name="Sutton J.M."/>
            <person name="Baesman S.M."/>
            <person name="Fierst J.L."/>
            <person name="Poret-Peterson A.T."/>
            <person name="Oremland R.S."/>
            <person name="Dunlap D.S."/>
            <person name="Akob D.M."/>
        </authorList>
    </citation>
    <scope>NUCLEOTIDE SEQUENCE [LARGE SCALE GENOMIC DNA]</scope>
    <source>
        <strain evidence="9 10">DSM 3247</strain>
    </source>
</reference>
<dbReference type="GO" id="GO:0055085">
    <property type="term" value="P:transmembrane transport"/>
    <property type="evidence" value="ECO:0007669"/>
    <property type="project" value="InterPro"/>
</dbReference>
<organism evidence="9 10">
    <name type="scientific">Syntrophotalea acetylenica</name>
    <name type="common">Pelobacter acetylenicus</name>
    <dbReference type="NCBI Taxonomy" id="29542"/>
    <lineage>
        <taxon>Bacteria</taxon>
        <taxon>Pseudomonadati</taxon>
        <taxon>Thermodesulfobacteriota</taxon>
        <taxon>Desulfuromonadia</taxon>
        <taxon>Desulfuromonadales</taxon>
        <taxon>Syntrophotaleaceae</taxon>
        <taxon>Syntrophotalea</taxon>
    </lineage>
</organism>
<feature type="transmembrane region" description="Helical" evidence="7">
    <location>
        <begin position="99"/>
        <end position="122"/>
    </location>
</feature>
<dbReference type="AlphaFoldDB" id="A0A1L3GJN2"/>
<dbReference type="PROSITE" id="PS50928">
    <property type="entry name" value="ABC_TM1"/>
    <property type="match status" value="1"/>
</dbReference>
<keyword evidence="3" id="KW-1003">Cell membrane</keyword>
<dbReference type="CDD" id="cd06261">
    <property type="entry name" value="TM_PBP2"/>
    <property type="match status" value="1"/>
</dbReference>
<evidence type="ECO:0000256" key="6">
    <source>
        <dbReference type="ARBA" id="ARBA00023136"/>
    </source>
</evidence>
<dbReference type="PANTHER" id="PTHR30151:SF0">
    <property type="entry name" value="ABC TRANSPORTER PERMEASE PROTEIN MJ0413-RELATED"/>
    <property type="match status" value="1"/>
</dbReference>
<evidence type="ECO:0000259" key="8">
    <source>
        <dbReference type="PROSITE" id="PS50928"/>
    </source>
</evidence>
<keyword evidence="5 7" id="KW-1133">Transmembrane helix</keyword>
<dbReference type="InterPro" id="IPR035906">
    <property type="entry name" value="MetI-like_sf"/>
</dbReference>
<dbReference type="EMBL" id="CP015518">
    <property type="protein sequence ID" value="APG26121.1"/>
    <property type="molecule type" value="Genomic_DNA"/>
</dbReference>
<dbReference type="SUPFAM" id="SSF161098">
    <property type="entry name" value="MetI-like"/>
    <property type="match status" value="1"/>
</dbReference>
<feature type="transmembrane region" description="Helical" evidence="7">
    <location>
        <begin position="134"/>
        <end position="153"/>
    </location>
</feature>
<dbReference type="GO" id="GO:0005886">
    <property type="term" value="C:plasma membrane"/>
    <property type="evidence" value="ECO:0007669"/>
    <property type="project" value="UniProtKB-SubCell"/>
</dbReference>
<evidence type="ECO:0000256" key="7">
    <source>
        <dbReference type="RuleBase" id="RU363032"/>
    </source>
</evidence>
<dbReference type="Pfam" id="PF00528">
    <property type="entry name" value="BPD_transp_1"/>
    <property type="match status" value="1"/>
</dbReference>
<sequence length="287" mass="31852">MAVPGKRPVADIHTWHLAGFLLFVEALYGASVLCRARSEMKRRSATDLTAIVLAGIILWELTTSKLDLFERLIFPVPGKVIAVFIEEIPMFMKCLASSLQLLGAGFSLALVTAIPLALLIGWRKRLFAVVNPMTKVLGPIPPIVYIPYSIAIFPTFKCSSIFIIFIGAFWPIFINTLNGTFNIEPKIIDSARVLNVREKTLLFRIILPAILPAIISGATLGLVFSFILLTAAEMIGSSSGLGWYVKYFSDFADYPRVVAGIIFIGMVVTAITFFFEMIEKKLLRWRS</sequence>
<feature type="transmembrane region" description="Helical" evidence="7">
    <location>
        <begin position="12"/>
        <end position="33"/>
    </location>
</feature>
<evidence type="ECO:0000313" key="9">
    <source>
        <dbReference type="EMBL" id="APG26121.1"/>
    </source>
</evidence>
<dbReference type="KEGG" id="pace:A6070_09610"/>
<protein>
    <submittedName>
        <fullName evidence="9">ABC transporter permease</fullName>
    </submittedName>
</protein>
<dbReference type="InterPro" id="IPR000515">
    <property type="entry name" value="MetI-like"/>
</dbReference>
<name>A0A1L3GJN2_SYNAC</name>
<feature type="transmembrane region" description="Helical" evidence="7">
    <location>
        <begin position="201"/>
        <end position="229"/>
    </location>
</feature>
<keyword evidence="2 7" id="KW-0813">Transport</keyword>
<dbReference type="PANTHER" id="PTHR30151">
    <property type="entry name" value="ALKANE SULFONATE ABC TRANSPORTER-RELATED, MEMBRANE SUBUNIT"/>
    <property type="match status" value="1"/>
</dbReference>